<dbReference type="Pfam" id="PF02099">
    <property type="entry name" value="Josephin"/>
    <property type="match status" value="1"/>
</dbReference>
<dbReference type="GO" id="GO:0004843">
    <property type="term" value="F:cysteine-type deubiquitinase activity"/>
    <property type="evidence" value="ECO:0007669"/>
    <property type="project" value="UniProtKB-EC"/>
</dbReference>
<feature type="active site" evidence="6">
    <location>
        <position position="132"/>
    </location>
</feature>
<name>A0A8S1GQG6_9PELO</name>
<dbReference type="InterPro" id="IPR040053">
    <property type="entry name" value="JOSD1/2"/>
</dbReference>
<protein>
    <recommendedName>
        <fullName evidence="2">ubiquitinyl hydrolase 1</fullName>
        <ecNumber evidence="2">3.4.19.12</ecNumber>
    </recommendedName>
</protein>
<dbReference type="PANTHER" id="PTHR13291:SF0">
    <property type="entry name" value="JOSEPHIN-LIKE PROTEIN"/>
    <property type="match status" value="1"/>
</dbReference>
<feature type="active site" evidence="6">
    <location>
        <position position="19"/>
    </location>
</feature>
<evidence type="ECO:0000256" key="3">
    <source>
        <dbReference type="ARBA" id="ARBA00022670"/>
    </source>
</evidence>
<keyword evidence="3" id="KW-0645">Protease</keyword>
<dbReference type="InterPro" id="IPR006155">
    <property type="entry name" value="Josephin"/>
</dbReference>
<dbReference type="SMART" id="SM01246">
    <property type="entry name" value="Josephin"/>
    <property type="match status" value="1"/>
</dbReference>
<evidence type="ECO:0000256" key="2">
    <source>
        <dbReference type="ARBA" id="ARBA00012759"/>
    </source>
</evidence>
<organism evidence="8 9">
    <name type="scientific">Caenorhabditis auriculariae</name>
    <dbReference type="NCBI Taxonomy" id="2777116"/>
    <lineage>
        <taxon>Eukaryota</taxon>
        <taxon>Metazoa</taxon>
        <taxon>Ecdysozoa</taxon>
        <taxon>Nematoda</taxon>
        <taxon>Chromadorea</taxon>
        <taxon>Rhabditida</taxon>
        <taxon>Rhabditina</taxon>
        <taxon>Rhabditomorpha</taxon>
        <taxon>Rhabditoidea</taxon>
        <taxon>Rhabditidae</taxon>
        <taxon>Peloderinae</taxon>
        <taxon>Caenorhabditis</taxon>
    </lineage>
</organism>
<dbReference type="AlphaFoldDB" id="A0A8S1GQG6"/>
<feature type="active site" evidence="6">
    <location>
        <position position="116"/>
    </location>
</feature>
<accession>A0A8S1GQG6</accession>
<dbReference type="OrthoDB" id="422700at2759"/>
<dbReference type="EMBL" id="CAJGYM010000002">
    <property type="protein sequence ID" value="CAD6185042.1"/>
    <property type="molecule type" value="Genomic_DNA"/>
</dbReference>
<keyword evidence="9" id="KW-1185">Reference proteome</keyword>
<dbReference type="GO" id="GO:0016579">
    <property type="term" value="P:protein deubiquitination"/>
    <property type="evidence" value="ECO:0007669"/>
    <property type="project" value="InterPro"/>
</dbReference>
<keyword evidence="4" id="KW-0833">Ubl conjugation pathway</keyword>
<reference evidence="8" key="1">
    <citation type="submission" date="2020-10" db="EMBL/GenBank/DDBJ databases">
        <authorList>
            <person name="Kikuchi T."/>
        </authorList>
    </citation>
    <scope>NUCLEOTIDE SEQUENCE</scope>
    <source>
        <strain evidence="8">NKZ352</strain>
    </source>
</reference>
<dbReference type="EC" id="3.4.19.12" evidence="2"/>
<keyword evidence="5 6" id="KW-0378">Hydrolase</keyword>
<evidence type="ECO:0000313" key="8">
    <source>
        <dbReference type="EMBL" id="CAD6185042.1"/>
    </source>
</evidence>
<gene>
    <name evidence="8" type="ORF">CAUJ_LOCUS961</name>
</gene>
<dbReference type="PROSITE" id="PS50957">
    <property type="entry name" value="JOSEPHIN"/>
    <property type="match status" value="1"/>
</dbReference>
<proteinExistence type="predicted"/>
<comment type="caution">
    <text evidence="8">The sequence shown here is derived from an EMBL/GenBank/DDBJ whole genome shotgun (WGS) entry which is preliminary data.</text>
</comment>
<evidence type="ECO:0000256" key="5">
    <source>
        <dbReference type="ARBA" id="ARBA00022801"/>
    </source>
</evidence>
<evidence type="ECO:0000256" key="6">
    <source>
        <dbReference type="PROSITE-ProRule" id="PRU00331"/>
    </source>
</evidence>
<evidence type="ECO:0000313" key="9">
    <source>
        <dbReference type="Proteomes" id="UP000835052"/>
    </source>
</evidence>
<sequence>MSNVQNTTLYHEKQSKQFCLMHTLNNILQKKHYTAEKMDELCYTINDRKWFNPHRSWLGFGNYDANVLMCALELHHLKMVWFDKRTLGGQLNPDKIRAFIFNIPSRSFFHMLSGRHWYPLVKVSGDKWYNLDSKLSSPKAITDLPKTVGEHLAQKDVEMIIVCHEDIPPIDLFIAH</sequence>
<dbReference type="Proteomes" id="UP000835052">
    <property type="component" value="Unassembled WGS sequence"/>
</dbReference>
<dbReference type="Gene3D" id="3.90.70.40">
    <property type="match status" value="1"/>
</dbReference>
<dbReference type="PRINTS" id="PR01233">
    <property type="entry name" value="JOSEPHIN"/>
</dbReference>
<comment type="catalytic activity">
    <reaction evidence="1">
        <text>Thiol-dependent hydrolysis of ester, thioester, amide, peptide and isopeptide bonds formed by the C-terminal Gly of ubiquitin (a 76-residue protein attached to proteins as an intracellular targeting signal).</text>
        <dbReference type="EC" id="3.4.19.12"/>
    </reaction>
</comment>
<feature type="domain" description="Josephin" evidence="7">
    <location>
        <begin position="6"/>
        <end position="176"/>
    </location>
</feature>
<dbReference type="GO" id="GO:0006508">
    <property type="term" value="P:proteolysis"/>
    <property type="evidence" value="ECO:0007669"/>
    <property type="project" value="UniProtKB-KW"/>
</dbReference>
<evidence type="ECO:0000259" key="7">
    <source>
        <dbReference type="PROSITE" id="PS50957"/>
    </source>
</evidence>
<evidence type="ECO:0000256" key="1">
    <source>
        <dbReference type="ARBA" id="ARBA00000707"/>
    </source>
</evidence>
<dbReference type="PANTHER" id="PTHR13291">
    <property type="entry name" value="JOSEPHIN 1, 2"/>
    <property type="match status" value="1"/>
</dbReference>
<evidence type="ECO:0000256" key="4">
    <source>
        <dbReference type="ARBA" id="ARBA00022786"/>
    </source>
</evidence>